<dbReference type="GO" id="GO:0005886">
    <property type="term" value="C:plasma membrane"/>
    <property type="evidence" value="ECO:0007669"/>
    <property type="project" value="UniProtKB-SubCell"/>
</dbReference>
<keyword evidence="6" id="KW-1133">Transmembrane helix</keyword>
<protein>
    <recommendedName>
        <fullName evidence="7">HAMP domain-containing protein</fullName>
    </recommendedName>
</protein>
<dbReference type="PROSITE" id="PS50885">
    <property type="entry name" value="HAMP"/>
    <property type="match status" value="1"/>
</dbReference>
<feature type="domain" description="HAMP" evidence="7">
    <location>
        <begin position="312"/>
        <end position="364"/>
    </location>
</feature>
<sequence>MSLIKRPKLSIYLRLVLTFLFIVAPLYAVSAQMNRVGQNSVKEEISSSMLAKVHFYLASLDQDFSKTIKLGREYITDDDIGKLSVAASIMPDYERTKAMLRLQKQMLLLKASSSYITNASIHISMLDRTISSNSGVDIIPKDEFNVLSTSEQRGYSPFIAWKNRLFISMPYPENILSEEEPSYLVDIEIDQKEIVKALGDMIDNAQGGALLIDDRNQWSLSSLHRPETETGLRDWVTGKISSGSKKGVESIEIGSKVYFISYEHSSTMNAVLLTYLPQDSVLGPLNTYRFWFRLFSIISIFIIAYFSYIIYRLIHQPLRTLVKAFRSVEHGNFNHVVSYRFKDEFSYLYIQFNAMLEHIRVLIHEVYEQKYRAKVSEFRQLQSQINPHFLYNSFFTLSRIAKNEDYEGVTTFAQYLGQYFQFVTRDGDGEVTLEAEWMFVKTYVDIQSFRFSNRISVQLGELPSAYKKREVPRLILQPIVENVYNHGLMNKKKDGMIEITFEDAANCIVIAVEDNGDELTDERLRELQSKLGSEQPPLETTGLVNVHRRIQIKFGDRYGLRMSRGKLGGLRVEMTIPSEGEDRI</sequence>
<evidence type="ECO:0000313" key="8">
    <source>
        <dbReference type="EMBL" id="OMF57114.1"/>
    </source>
</evidence>
<dbReference type="Pfam" id="PF00672">
    <property type="entry name" value="HAMP"/>
    <property type="match status" value="1"/>
</dbReference>
<evidence type="ECO:0000256" key="1">
    <source>
        <dbReference type="ARBA" id="ARBA00004651"/>
    </source>
</evidence>
<feature type="transmembrane region" description="Helical" evidence="6">
    <location>
        <begin position="290"/>
        <end position="311"/>
    </location>
</feature>
<dbReference type="EMBL" id="MRTP01000001">
    <property type="protein sequence ID" value="OMF57114.1"/>
    <property type="molecule type" value="Genomic_DNA"/>
</dbReference>
<dbReference type="Gene3D" id="3.30.565.10">
    <property type="entry name" value="Histidine kinase-like ATPase, C-terminal domain"/>
    <property type="match status" value="1"/>
</dbReference>
<keyword evidence="3" id="KW-0597">Phosphoprotein</keyword>
<dbReference type="Pfam" id="PF06580">
    <property type="entry name" value="His_kinase"/>
    <property type="match status" value="1"/>
</dbReference>
<dbReference type="PANTHER" id="PTHR34220">
    <property type="entry name" value="SENSOR HISTIDINE KINASE YPDA"/>
    <property type="match status" value="1"/>
</dbReference>
<keyword evidence="4" id="KW-0808">Transferase</keyword>
<keyword evidence="2" id="KW-1003">Cell membrane</keyword>
<dbReference type="GO" id="GO:0000155">
    <property type="term" value="F:phosphorelay sensor kinase activity"/>
    <property type="evidence" value="ECO:0007669"/>
    <property type="project" value="InterPro"/>
</dbReference>
<evidence type="ECO:0000256" key="4">
    <source>
        <dbReference type="ARBA" id="ARBA00022679"/>
    </source>
</evidence>
<evidence type="ECO:0000256" key="6">
    <source>
        <dbReference type="SAM" id="Phobius"/>
    </source>
</evidence>
<keyword evidence="6" id="KW-0812">Transmembrane</keyword>
<name>A0A1R1EZ71_9BACL</name>
<dbReference type="AlphaFoldDB" id="A0A1R1EZ71"/>
<gene>
    <name evidence="8" type="ORF">BK138_00315</name>
</gene>
<comment type="caution">
    <text evidence="8">The sequence shown here is derived from an EMBL/GenBank/DDBJ whole genome shotgun (WGS) entry which is preliminary data.</text>
</comment>
<dbReference type="RefSeq" id="WP_076164503.1">
    <property type="nucleotide sequence ID" value="NZ_MRTP01000001.1"/>
</dbReference>
<evidence type="ECO:0000313" key="9">
    <source>
        <dbReference type="Proteomes" id="UP000187172"/>
    </source>
</evidence>
<dbReference type="SMART" id="SM00304">
    <property type="entry name" value="HAMP"/>
    <property type="match status" value="1"/>
</dbReference>
<accession>A0A1R1EZ71</accession>
<dbReference type="SUPFAM" id="SSF158472">
    <property type="entry name" value="HAMP domain-like"/>
    <property type="match status" value="1"/>
</dbReference>
<dbReference type="SUPFAM" id="SSF55874">
    <property type="entry name" value="ATPase domain of HSP90 chaperone/DNA topoisomerase II/histidine kinase"/>
    <property type="match status" value="1"/>
</dbReference>
<keyword evidence="9" id="KW-1185">Reference proteome</keyword>
<dbReference type="Gene3D" id="6.10.340.10">
    <property type="match status" value="1"/>
</dbReference>
<dbReference type="InterPro" id="IPR010559">
    <property type="entry name" value="Sig_transdc_His_kin_internal"/>
</dbReference>
<evidence type="ECO:0000256" key="3">
    <source>
        <dbReference type="ARBA" id="ARBA00022553"/>
    </source>
</evidence>
<dbReference type="Proteomes" id="UP000187172">
    <property type="component" value="Unassembled WGS sequence"/>
</dbReference>
<reference evidence="8 9" key="1">
    <citation type="submission" date="2016-11" db="EMBL/GenBank/DDBJ databases">
        <title>Paenibacillus species isolates.</title>
        <authorList>
            <person name="Beno S.M."/>
        </authorList>
    </citation>
    <scope>NUCLEOTIDE SEQUENCE [LARGE SCALE GENOMIC DNA]</scope>
    <source>
        <strain evidence="8 9">FSL R5-0378</strain>
    </source>
</reference>
<dbReference type="STRING" id="297318.BK138_00315"/>
<comment type="subcellular location">
    <subcellularLocation>
        <location evidence="1">Cell membrane</location>
        <topology evidence="1">Multi-pass membrane protein</topology>
    </subcellularLocation>
</comment>
<proteinExistence type="predicted"/>
<dbReference type="InterPro" id="IPR050640">
    <property type="entry name" value="Bact_2-comp_sensor_kinase"/>
</dbReference>
<dbReference type="InterPro" id="IPR036890">
    <property type="entry name" value="HATPase_C_sf"/>
</dbReference>
<dbReference type="InterPro" id="IPR003660">
    <property type="entry name" value="HAMP_dom"/>
</dbReference>
<evidence type="ECO:0000259" key="7">
    <source>
        <dbReference type="PROSITE" id="PS50885"/>
    </source>
</evidence>
<dbReference type="PANTHER" id="PTHR34220:SF7">
    <property type="entry name" value="SENSOR HISTIDINE KINASE YPDA"/>
    <property type="match status" value="1"/>
</dbReference>
<keyword evidence="5 6" id="KW-0472">Membrane</keyword>
<organism evidence="8 9">
    <name type="scientific">Paenibacillus rhizosphaerae</name>
    <dbReference type="NCBI Taxonomy" id="297318"/>
    <lineage>
        <taxon>Bacteria</taxon>
        <taxon>Bacillati</taxon>
        <taxon>Bacillota</taxon>
        <taxon>Bacilli</taxon>
        <taxon>Bacillales</taxon>
        <taxon>Paenibacillaceae</taxon>
        <taxon>Paenibacillus</taxon>
    </lineage>
</organism>
<evidence type="ECO:0000256" key="5">
    <source>
        <dbReference type="ARBA" id="ARBA00023136"/>
    </source>
</evidence>
<dbReference type="CDD" id="cd06225">
    <property type="entry name" value="HAMP"/>
    <property type="match status" value="1"/>
</dbReference>
<evidence type="ECO:0000256" key="2">
    <source>
        <dbReference type="ARBA" id="ARBA00022475"/>
    </source>
</evidence>